<keyword evidence="13" id="KW-1015">Disulfide bond</keyword>
<evidence type="ECO:0000256" key="7">
    <source>
        <dbReference type="ARBA" id="ARBA00022741"/>
    </source>
</evidence>
<keyword evidence="11" id="KW-0472">Membrane</keyword>
<keyword evidence="7" id="KW-0547">Nucleotide-binding</keyword>
<evidence type="ECO:0000256" key="8">
    <source>
        <dbReference type="ARBA" id="ARBA00022777"/>
    </source>
</evidence>
<dbReference type="InterPro" id="IPR055163">
    <property type="entry name" value="ALK/LTK-like_GRD"/>
</dbReference>
<feature type="domain" description="ALK/LTK-like glycine-rich" evidence="16">
    <location>
        <begin position="26"/>
        <end position="290"/>
    </location>
</feature>
<accession>A2DRX5</accession>
<dbReference type="GO" id="GO:0005524">
    <property type="term" value="F:ATP binding"/>
    <property type="evidence" value="ECO:0007669"/>
    <property type="project" value="UniProtKB-KW"/>
</dbReference>
<keyword evidence="9" id="KW-0067">ATP-binding</keyword>
<dbReference type="PANTHER" id="PTHR45661">
    <property type="entry name" value="SURFACE ANTIGEN"/>
    <property type="match status" value="1"/>
</dbReference>
<keyword evidence="5" id="KW-0812">Transmembrane</keyword>
<evidence type="ECO:0000259" key="16">
    <source>
        <dbReference type="Pfam" id="PF12810"/>
    </source>
</evidence>
<keyword evidence="14" id="KW-0675">Receptor</keyword>
<evidence type="ECO:0000256" key="3">
    <source>
        <dbReference type="ARBA" id="ARBA00022475"/>
    </source>
</evidence>
<dbReference type="InParanoid" id="A2DRX5"/>
<dbReference type="SMR" id="A2DRX5"/>
<keyword evidence="6" id="KW-0732">Signal</keyword>
<protein>
    <recommendedName>
        <fullName evidence="2">receptor protein-tyrosine kinase</fullName>
        <ecNumber evidence="2">2.7.10.1</ecNumber>
    </recommendedName>
</protein>
<dbReference type="AlphaFoldDB" id="A2DRX5"/>
<dbReference type="Gene3D" id="3.80.10.10">
    <property type="entry name" value="Ribonuclease Inhibitor"/>
    <property type="match status" value="2"/>
</dbReference>
<dbReference type="GO" id="GO:0004714">
    <property type="term" value="F:transmembrane receptor protein tyrosine kinase activity"/>
    <property type="evidence" value="ECO:0007669"/>
    <property type="project" value="UniProtKB-EC"/>
</dbReference>
<dbReference type="InterPro" id="IPR053139">
    <property type="entry name" value="Surface_bspA-like"/>
</dbReference>
<reference evidence="17" key="2">
    <citation type="journal article" date="2007" name="Science">
        <title>Draft genome sequence of the sexually transmitted pathogen Trichomonas vaginalis.</title>
        <authorList>
            <person name="Carlton J.M."/>
            <person name="Hirt R.P."/>
            <person name="Silva J.C."/>
            <person name="Delcher A.L."/>
            <person name="Schatz M."/>
            <person name="Zhao Q."/>
            <person name="Wortman J.R."/>
            <person name="Bidwell S.L."/>
            <person name="Alsmark U.C.M."/>
            <person name="Besteiro S."/>
            <person name="Sicheritz-Ponten T."/>
            <person name="Noel C.J."/>
            <person name="Dacks J.B."/>
            <person name="Foster P.G."/>
            <person name="Simillion C."/>
            <person name="Van de Peer Y."/>
            <person name="Miranda-Saavedra D."/>
            <person name="Barton G.J."/>
            <person name="Westrop G.D."/>
            <person name="Mueller S."/>
            <person name="Dessi D."/>
            <person name="Fiori P.L."/>
            <person name="Ren Q."/>
            <person name="Paulsen I."/>
            <person name="Zhang H."/>
            <person name="Bastida-Corcuera F.D."/>
            <person name="Simoes-Barbosa A."/>
            <person name="Brown M.T."/>
            <person name="Hayes R.D."/>
            <person name="Mukherjee M."/>
            <person name="Okumura C.Y."/>
            <person name="Schneider R."/>
            <person name="Smith A.J."/>
            <person name="Vanacova S."/>
            <person name="Villalvazo M."/>
            <person name="Haas B.J."/>
            <person name="Pertea M."/>
            <person name="Feldblyum T.V."/>
            <person name="Utterback T.R."/>
            <person name="Shu C.L."/>
            <person name="Osoegawa K."/>
            <person name="de Jong P.J."/>
            <person name="Hrdy I."/>
            <person name="Horvathova L."/>
            <person name="Zubacova Z."/>
            <person name="Dolezal P."/>
            <person name="Malik S.B."/>
            <person name="Logsdon J.M. Jr."/>
            <person name="Henze K."/>
            <person name="Gupta A."/>
            <person name="Wang C.C."/>
            <person name="Dunne R.L."/>
            <person name="Upcroft J.A."/>
            <person name="Upcroft P."/>
            <person name="White O."/>
            <person name="Salzberg S.L."/>
            <person name="Tang P."/>
            <person name="Chiu C.-H."/>
            <person name="Lee Y.-S."/>
            <person name="Embley T.M."/>
            <person name="Coombs G.H."/>
            <person name="Mottram J.C."/>
            <person name="Tachezy J."/>
            <person name="Fraser-Liggett C.M."/>
            <person name="Johnson P.J."/>
        </authorList>
    </citation>
    <scope>NUCLEOTIDE SEQUENCE [LARGE SCALE GENOMIC DNA]</scope>
    <source>
        <strain evidence="17">G3</strain>
    </source>
</reference>
<organism evidence="17 18">
    <name type="scientific">Trichomonas vaginalis (strain ATCC PRA-98 / G3)</name>
    <dbReference type="NCBI Taxonomy" id="412133"/>
    <lineage>
        <taxon>Eukaryota</taxon>
        <taxon>Metamonada</taxon>
        <taxon>Parabasalia</taxon>
        <taxon>Trichomonadida</taxon>
        <taxon>Trichomonadidae</taxon>
        <taxon>Trichomonas</taxon>
    </lineage>
</organism>
<evidence type="ECO:0000313" key="17">
    <source>
        <dbReference type="EMBL" id="EAY16922.1"/>
    </source>
</evidence>
<evidence type="ECO:0000256" key="14">
    <source>
        <dbReference type="ARBA" id="ARBA00023170"/>
    </source>
</evidence>
<evidence type="ECO:0000256" key="10">
    <source>
        <dbReference type="ARBA" id="ARBA00022989"/>
    </source>
</evidence>
<dbReference type="Pfam" id="PF12810">
    <property type="entry name" value="ALK_LTK_GRD"/>
    <property type="match status" value="1"/>
</dbReference>
<evidence type="ECO:0000256" key="1">
    <source>
        <dbReference type="ARBA" id="ARBA00004251"/>
    </source>
</evidence>
<evidence type="ECO:0000256" key="9">
    <source>
        <dbReference type="ARBA" id="ARBA00022840"/>
    </source>
</evidence>
<evidence type="ECO:0000256" key="11">
    <source>
        <dbReference type="ARBA" id="ARBA00023136"/>
    </source>
</evidence>
<reference evidence="17" key="1">
    <citation type="submission" date="2006-10" db="EMBL/GenBank/DDBJ databases">
        <authorList>
            <person name="Amadeo P."/>
            <person name="Zhao Q."/>
            <person name="Wortman J."/>
            <person name="Fraser-Liggett C."/>
            <person name="Carlton J."/>
        </authorList>
    </citation>
    <scope>NUCLEOTIDE SEQUENCE</scope>
    <source>
        <strain evidence="17">G3</strain>
    </source>
</reference>
<proteinExistence type="predicted"/>
<keyword evidence="10" id="KW-1133">Transmembrane helix</keyword>
<dbReference type="InterPro" id="IPR026906">
    <property type="entry name" value="LRR_5"/>
</dbReference>
<keyword evidence="12" id="KW-0829">Tyrosine-protein kinase</keyword>
<evidence type="ECO:0000313" key="18">
    <source>
        <dbReference type="Proteomes" id="UP000001542"/>
    </source>
</evidence>
<keyword evidence="18" id="KW-1185">Reference proteome</keyword>
<evidence type="ECO:0000256" key="6">
    <source>
        <dbReference type="ARBA" id="ARBA00022729"/>
    </source>
</evidence>
<dbReference type="SUPFAM" id="SSF52058">
    <property type="entry name" value="L domain-like"/>
    <property type="match status" value="1"/>
</dbReference>
<evidence type="ECO:0000256" key="5">
    <source>
        <dbReference type="ARBA" id="ARBA00022692"/>
    </source>
</evidence>
<evidence type="ECO:0000256" key="2">
    <source>
        <dbReference type="ARBA" id="ARBA00011902"/>
    </source>
</evidence>
<evidence type="ECO:0000256" key="12">
    <source>
        <dbReference type="ARBA" id="ARBA00023137"/>
    </source>
</evidence>
<dbReference type="RefSeq" id="XP_001329145.1">
    <property type="nucleotide sequence ID" value="XM_001329110.1"/>
</dbReference>
<dbReference type="GO" id="GO:0005886">
    <property type="term" value="C:plasma membrane"/>
    <property type="evidence" value="ECO:0007669"/>
    <property type="project" value="UniProtKB-SubCell"/>
</dbReference>
<dbReference type="Proteomes" id="UP000001542">
    <property type="component" value="Unassembled WGS sequence"/>
</dbReference>
<evidence type="ECO:0000256" key="4">
    <source>
        <dbReference type="ARBA" id="ARBA00022679"/>
    </source>
</evidence>
<keyword evidence="4" id="KW-0808">Transferase</keyword>
<dbReference type="InterPro" id="IPR032675">
    <property type="entry name" value="LRR_dom_sf"/>
</dbReference>
<dbReference type="VEuPathDB" id="TrichDB:TVAGG3_0978390"/>
<comment type="subcellular location">
    <subcellularLocation>
        <location evidence="1">Cell membrane</location>
        <topology evidence="1">Single-pass type I membrane protein</topology>
    </subcellularLocation>
</comment>
<dbReference type="PANTHER" id="PTHR45661:SF3">
    <property type="entry name" value="IG-LIKE DOMAIN-CONTAINING PROTEIN"/>
    <property type="match status" value="1"/>
</dbReference>
<dbReference type="EC" id="2.7.10.1" evidence="2"/>
<keyword evidence="3" id="KW-1003">Cell membrane</keyword>
<evidence type="ECO:0000256" key="15">
    <source>
        <dbReference type="ARBA" id="ARBA00023180"/>
    </source>
</evidence>
<dbReference type="KEGG" id="tva:4774935"/>
<name>A2DRX5_TRIV3</name>
<dbReference type="EMBL" id="DS113237">
    <property type="protein sequence ID" value="EAY16922.1"/>
    <property type="molecule type" value="Genomic_DNA"/>
</dbReference>
<gene>
    <name evidence="17" type="ORF">TVAG_150740</name>
</gene>
<evidence type="ECO:0000256" key="13">
    <source>
        <dbReference type="ARBA" id="ARBA00023157"/>
    </source>
</evidence>
<dbReference type="Pfam" id="PF13306">
    <property type="entry name" value="LRR_5"/>
    <property type="match status" value="1"/>
</dbReference>
<dbReference type="VEuPathDB" id="TrichDB:TVAG_150740"/>
<keyword evidence="8" id="KW-0418">Kinase</keyword>
<keyword evidence="15" id="KW-0325">Glycoprotein</keyword>
<sequence length="571" mass="62545">MLFFCFLNLNSCKIYNFNITDKWRETIKLNPWNYKLEVWGGEGAGSNNFNCNDCGAGGKGGYSVGYLNISTKTELYIYCGRQGYVMNSSSEYPNYGYSNGGHLCPSLRANKNYYIGGSSSFIVLGELTLIEAGGGGGAGSKGRNGGFGGGEIGGSAGGLDYGGTQNSSHKDGGGQQRYGGSIWIPGGSGGGGYYGGGAYKGSQCWESTRTSNIGSDTDDMQGHSYQELEEGYPGCGGSGYVLTKEKYESLDISNGVYLTDAATIGGNESIREPDGTYSVGHSGSGYARITPYEINNYIVYRYDDAYKDSTVFGFHEEKCLEIVEFEERIRGKVVTSIENEAFKDKECIKEVIFSPMIKAIGNDAFKNCKSLKNVIFSNVESIGNGCFEGCISLNRIEFSPNLESIGEYGFFNCNSLVEVVFFQAISIGKSCFENCTNLKYINIPPQIKRIGENSFRNCLNLKFIHLSAQISPIPSYSFASTGLEYVKISYSQTVMSNAFDNCANLQKVEFLDYSRIMSNAFSNCPNIKTIVFNDYVTMYEITFGELNSCKVYYNGQSDYCSEQTKKALQKI</sequence>